<dbReference type="AlphaFoldDB" id="A0A914UYL7"/>
<accession>A0A914UYL7</accession>
<organism evidence="2 3">
    <name type="scientific">Plectus sambesii</name>
    <dbReference type="NCBI Taxonomy" id="2011161"/>
    <lineage>
        <taxon>Eukaryota</taxon>
        <taxon>Metazoa</taxon>
        <taxon>Ecdysozoa</taxon>
        <taxon>Nematoda</taxon>
        <taxon>Chromadorea</taxon>
        <taxon>Plectida</taxon>
        <taxon>Plectina</taxon>
        <taxon>Plectoidea</taxon>
        <taxon>Plectidae</taxon>
        <taxon>Plectus</taxon>
    </lineage>
</organism>
<protein>
    <submittedName>
        <fullName evidence="3">Uncharacterized protein</fullName>
    </submittedName>
</protein>
<evidence type="ECO:0000256" key="1">
    <source>
        <dbReference type="SAM" id="MobiDB-lite"/>
    </source>
</evidence>
<evidence type="ECO:0000313" key="2">
    <source>
        <dbReference type="Proteomes" id="UP000887566"/>
    </source>
</evidence>
<sequence length="182" mass="20421">MICQWTLYDVFTSQQQLSPSLTETPVEPDPPNTPPVTSFSNNQWNTLSSSSLNTLSSINLTSPLNLQTQGQEKSRSQWYAETIGALRLPSEQQNECGTVTVIHNTHEQIIKVIRISASGEEEVYSNIAPSDHTCVPCCNVIRILPYPSYGNFILKNEMENWEVPMSSVTQQAIRIRLHKLAT</sequence>
<proteinExistence type="predicted"/>
<name>A0A914UYL7_9BILA</name>
<dbReference type="Proteomes" id="UP000887566">
    <property type="component" value="Unplaced"/>
</dbReference>
<dbReference type="WBParaSite" id="PSAMB.scaffold1317size50867.g12373.t1">
    <property type="protein sequence ID" value="PSAMB.scaffold1317size50867.g12373.t1"/>
    <property type="gene ID" value="PSAMB.scaffold1317size50867.g12373"/>
</dbReference>
<evidence type="ECO:0000313" key="3">
    <source>
        <dbReference type="WBParaSite" id="PSAMB.scaffold1317size50867.g12373.t1"/>
    </source>
</evidence>
<feature type="region of interest" description="Disordered" evidence="1">
    <location>
        <begin position="18"/>
        <end position="43"/>
    </location>
</feature>
<keyword evidence="2" id="KW-1185">Reference proteome</keyword>
<reference evidence="3" key="1">
    <citation type="submission" date="2022-11" db="UniProtKB">
        <authorList>
            <consortium name="WormBaseParasite"/>
        </authorList>
    </citation>
    <scope>IDENTIFICATION</scope>
</reference>